<evidence type="ECO:0000313" key="2">
    <source>
        <dbReference type="Proteomes" id="UP000192936"/>
    </source>
</evidence>
<dbReference type="OrthoDB" id="257397at2"/>
<evidence type="ECO:0008006" key="3">
    <source>
        <dbReference type="Google" id="ProtNLM"/>
    </source>
</evidence>
<organism evidence="1 2">
    <name type="scientific">Azospirillum oryzae</name>
    <dbReference type="NCBI Taxonomy" id="286727"/>
    <lineage>
        <taxon>Bacteria</taxon>
        <taxon>Pseudomonadati</taxon>
        <taxon>Pseudomonadota</taxon>
        <taxon>Alphaproteobacteria</taxon>
        <taxon>Rhodospirillales</taxon>
        <taxon>Azospirillaceae</taxon>
        <taxon>Azospirillum</taxon>
    </lineage>
</organism>
<dbReference type="AlphaFoldDB" id="A0A1X7GTK5"/>
<proteinExistence type="predicted"/>
<dbReference type="RefSeq" id="WP_085089276.1">
    <property type="nucleotide sequence ID" value="NZ_FXAK01000007.1"/>
</dbReference>
<sequence>MNTATRLGAALGTTMPGRRQILLPLALAPVAGWAVWAAGSADAPSHPAGPFHLPLDETTAIWRDLGAVRFGGLAGNPQFPVKVSALDGRPVTVRGFMAPLTDGATHNRFILSANPLGCPACENPGPATMMHVHTGIALPATREPLTLTGTLRLRPQEGLFYRLDRAEQRWA</sequence>
<dbReference type="STRING" id="286727.SAMN02982917_4364"/>
<evidence type="ECO:0000313" key="1">
    <source>
        <dbReference type="EMBL" id="SMF74517.1"/>
    </source>
</evidence>
<accession>A0A1X7GTK5</accession>
<gene>
    <name evidence="1" type="ORF">SAMN02982917_4364</name>
</gene>
<name>A0A1X7GTK5_9PROT</name>
<dbReference type="Gene3D" id="2.40.50.870">
    <property type="entry name" value="Protein of unknown function (DUF3299)"/>
    <property type="match status" value="1"/>
</dbReference>
<dbReference type="Proteomes" id="UP000192936">
    <property type="component" value="Unassembled WGS sequence"/>
</dbReference>
<dbReference type="EMBL" id="FXAK01000007">
    <property type="protein sequence ID" value="SMF74517.1"/>
    <property type="molecule type" value="Genomic_DNA"/>
</dbReference>
<protein>
    <recommendedName>
        <fullName evidence="3">DUF3299 domain-containing protein</fullName>
    </recommendedName>
</protein>
<reference evidence="1 2" key="1">
    <citation type="submission" date="2017-04" db="EMBL/GenBank/DDBJ databases">
        <authorList>
            <person name="Afonso C.L."/>
            <person name="Miller P.J."/>
            <person name="Scott M.A."/>
            <person name="Spackman E."/>
            <person name="Goraichik I."/>
            <person name="Dimitrov K.M."/>
            <person name="Suarez D.L."/>
            <person name="Swayne D.E."/>
        </authorList>
    </citation>
    <scope>NUCLEOTIDE SEQUENCE [LARGE SCALE GENOMIC DNA]</scope>
    <source>
        <strain evidence="1 2">A2P</strain>
    </source>
</reference>